<feature type="compositionally biased region" description="Low complexity" evidence="1">
    <location>
        <begin position="311"/>
        <end position="323"/>
    </location>
</feature>
<feature type="compositionally biased region" description="Low complexity" evidence="1">
    <location>
        <begin position="78"/>
        <end position="89"/>
    </location>
</feature>
<keyword evidence="3" id="KW-1185">Reference proteome</keyword>
<feature type="compositionally biased region" description="Basic and acidic residues" evidence="1">
    <location>
        <begin position="553"/>
        <end position="570"/>
    </location>
</feature>
<evidence type="ECO:0000256" key="1">
    <source>
        <dbReference type="SAM" id="MobiDB-lite"/>
    </source>
</evidence>
<comment type="caution">
    <text evidence="2">The sequence shown here is derived from an EMBL/GenBank/DDBJ whole genome shotgun (WGS) entry which is preliminary data.</text>
</comment>
<feature type="compositionally biased region" description="Basic residues" evidence="1">
    <location>
        <begin position="229"/>
        <end position="240"/>
    </location>
</feature>
<dbReference type="Proteomes" id="UP000320762">
    <property type="component" value="Unassembled WGS sequence"/>
</dbReference>
<feature type="compositionally biased region" description="Basic and acidic residues" evidence="1">
    <location>
        <begin position="206"/>
        <end position="222"/>
    </location>
</feature>
<sequence length="888" mass="95793">MRADATTPGSSEHHGLTPNDTSSRESTNVRASILDAAMDLGFGSNSTVAKWMFENQVEEEDDEESSRGLPSPAIIDGTSSEATTPATAAAHTTLPTSLSDHSYSMFPRSADTFLPRPMVQEYPRATSIPVDADNSQNSVTFVPTGPPKKLRKKPRPDGYESDGGYVSEAGRRGKASTKSSDKKEAREAKKEEREAKKEERKKKKEALKPDDSGYHTGYETDRASTGTRKSGKSVKSKKSMQKLTEAGYETDDGYTSAGGSLKPKKSRFFRLGKSKEAPMPMPELQVKAPEPIKPPMPLPIAQRFATTLQESASSPADSSDTASLQPSLVSQSTMVNSSRAVSSAASTTTSATTTSEDAPATMARQIPLVERAGILRDLSMDDAPRPSPTSARQLGHDTSFGPGTPISESVTGPSSPGSFKPNSPSKRHSMSKRSSLDFLTRPLSRMSSRRLSNASPPPSAVSKYPTISYPLTRSPSPPSSPTGPVYPPQFLNMEGDSPTSSPQEGRGFFGARSAPSPAPPHLDTQSPDTRSPNTHAQPAAYIPGGLPSTASHDGPRHPALLRDEKHRPEKIMTFSAHPGAAVLGRYDLPPPSPPPMAPLPSVPSLSALREATQDRSPMLEPRRPSPGLTRAASELDPRYALPRSPRLPPRSASENDHGFGAGMPSASPGRLSPLPPRMPVEQGSYMQPPPSQYGRESPMQRGRVSPFPQQPIRPGLEPRLMIPRSREQEYAAGAWDARATSSVEEPAESSSEDEWEHDDRYADAAEDDSGPVVRFDLPADRDRLSRVTEGGSVDDYYFNGRESRFTESVYSRASTLMDTERSGEVRSQLLHRVGEMYDSSGRERGAVPPVPKIPEAMLRLPGGLASRAGEPRTPTPEMRGARMAPGRF</sequence>
<protein>
    <submittedName>
        <fullName evidence="2">Uncharacterized protein</fullName>
    </submittedName>
</protein>
<feature type="compositionally biased region" description="Polar residues" evidence="1">
    <location>
        <begin position="18"/>
        <end position="30"/>
    </location>
</feature>
<reference evidence="2 3" key="1">
    <citation type="journal article" date="2019" name="New Phytol.">
        <title>Comparative genomics reveals unique wood-decay strategies and fruiting body development in the Schizophyllaceae.</title>
        <authorList>
            <person name="Almasi E."/>
            <person name="Sahu N."/>
            <person name="Krizsan K."/>
            <person name="Balint B."/>
            <person name="Kovacs G.M."/>
            <person name="Kiss B."/>
            <person name="Cseklye J."/>
            <person name="Drula E."/>
            <person name="Henrissat B."/>
            <person name="Nagy I."/>
            <person name="Chovatia M."/>
            <person name="Adam C."/>
            <person name="LaButti K."/>
            <person name="Lipzen A."/>
            <person name="Riley R."/>
            <person name="Grigoriev I.V."/>
            <person name="Nagy L.G."/>
        </authorList>
    </citation>
    <scope>NUCLEOTIDE SEQUENCE [LARGE SCALE GENOMIC DNA]</scope>
    <source>
        <strain evidence="2 3">NL-1724</strain>
    </source>
</reference>
<proteinExistence type="predicted"/>
<feature type="compositionally biased region" description="Pro residues" evidence="1">
    <location>
        <begin position="588"/>
        <end position="601"/>
    </location>
</feature>
<evidence type="ECO:0000313" key="2">
    <source>
        <dbReference type="EMBL" id="TRM66578.1"/>
    </source>
</evidence>
<dbReference type="AlphaFoldDB" id="A0A550CP70"/>
<feature type="compositionally biased region" description="Low complexity" evidence="1">
    <location>
        <begin position="638"/>
        <end position="652"/>
    </location>
</feature>
<name>A0A550CP70_9AGAR</name>
<feature type="compositionally biased region" description="Polar residues" evidence="1">
    <location>
        <begin position="324"/>
        <end position="336"/>
    </location>
</feature>
<organism evidence="2 3">
    <name type="scientific">Schizophyllum amplum</name>
    <dbReference type="NCBI Taxonomy" id="97359"/>
    <lineage>
        <taxon>Eukaryota</taxon>
        <taxon>Fungi</taxon>
        <taxon>Dikarya</taxon>
        <taxon>Basidiomycota</taxon>
        <taxon>Agaricomycotina</taxon>
        <taxon>Agaricomycetes</taxon>
        <taxon>Agaricomycetidae</taxon>
        <taxon>Agaricales</taxon>
        <taxon>Schizophyllaceae</taxon>
        <taxon>Schizophyllum</taxon>
    </lineage>
</organism>
<feature type="compositionally biased region" description="Basic and acidic residues" evidence="1">
    <location>
        <begin position="179"/>
        <end position="198"/>
    </location>
</feature>
<feature type="compositionally biased region" description="Pro residues" evidence="1">
    <location>
        <begin position="475"/>
        <end position="487"/>
    </location>
</feature>
<feature type="compositionally biased region" description="Basic residues" evidence="1">
    <location>
        <begin position="262"/>
        <end position="272"/>
    </location>
</feature>
<feature type="region of interest" description="Disordered" evidence="1">
    <location>
        <begin position="54"/>
        <end position="89"/>
    </location>
</feature>
<feature type="region of interest" description="Disordered" evidence="1">
    <location>
        <begin position="1"/>
        <end position="30"/>
    </location>
</feature>
<feature type="compositionally biased region" description="Acidic residues" evidence="1">
    <location>
        <begin position="745"/>
        <end position="756"/>
    </location>
</feature>
<feature type="compositionally biased region" description="Low complexity" evidence="1">
    <location>
        <begin position="337"/>
        <end position="361"/>
    </location>
</feature>
<dbReference type="STRING" id="97359.A0A550CP70"/>
<gene>
    <name evidence="2" type="ORF">BD626DRAFT_534763</name>
</gene>
<evidence type="ECO:0000313" key="3">
    <source>
        <dbReference type="Proteomes" id="UP000320762"/>
    </source>
</evidence>
<feature type="region of interest" description="Disordered" evidence="1">
    <location>
        <begin position="124"/>
        <end position="777"/>
    </location>
</feature>
<feature type="compositionally biased region" description="Polar residues" evidence="1">
    <location>
        <begin position="523"/>
        <end position="536"/>
    </location>
</feature>
<feature type="compositionally biased region" description="Polar residues" evidence="1">
    <location>
        <begin position="406"/>
        <end position="424"/>
    </location>
</feature>
<feature type="region of interest" description="Disordered" evidence="1">
    <location>
        <begin position="862"/>
        <end position="888"/>
    </location>
</feature>
<feature type="compositionally biased region" description="Low complexity" evidence="1">
    <location>
        <begin position="439"/>
        <end position="452"/>
    </location>
</feature>
<accession>A0A550CP70</accession>
<dbReference type="EMBL" id="VDMD01000003">
    <property type="protein sequence ID" value="TRM66578.1"/>
    <property type="molecule type" value="Genomic_DNA"/>
</dbReference>
<dbReference type="OrthoDB" id="2690066at2759"/>